<evidence type="ECO:0000313" key="2">
    <source>
        <dbReference type="EMBL" id="EFP96629.1"/>
    </source>
</evidence>
<name>E3BK01_9VIBR</name>
<dbReference type="Gene3D" id="3.40.50.1820">
    <property type="entry name" value="alpha/beta hydrolase"/>
    <property type="match status" value="1"/>
</dbReference>
<dbReference type="EMBL" id="AEIU01000072">
    <property type="protein sequence ID" value="EFP96629.1"/>
    <property type="molecule type" value="Genomic_DNA"/>
</dbReference>
<organism evidence="2 3">
    <name type="scientific">Vibrio caribbeanicus ATCC BAA-2122</name>
    <dbReference type="NCBI Taxonomy" id="796620"/>
    <lineage>
        <taxon>Bacteria</taxon>
        <taxon>Pseudomonadati</taxon>
        <taxon>Pseudomonadota</taxon>
        <taxon>Gammaproteobacteria</taxon>
        <taxon>Vibrionales</taxon>
        <taxon>Vibrionaceae</taxon>
        <taxon>Vibrio</taxon>
    </lineage>
</organism>
<dbReference type="Proteomes" id="UP000002943">
    <property type="component" value="Unassembled WGS sequence"/>
</dbReference>
<gene>
    <name evidence="2" type="ORF">VIBC2010_09902</name>
</gene>
<sequence length="341" mass="37581">MSVLNRVNSNIETQNKVLNLDSSNFLCYYSDQAAWLMAVFSELSYQDFMPSRVEAFQTESLQQSQGGSKQECLLLPTTVSMNSVICGRSVSIVECSKFIQVFETELGTDALLAETPFSYVLAFRGTELTSLSDLKTNAKATLIHSGSAGRVHKGFFKAYQSIEDSLIEALSHLQENKTLIITGHSLGGALATIAARELESRYNISACYTFGAPRVGDEVWCGKIKTKIYRVVNAADPVTMLPPNGIGCLKHILRSVPLLGAKVNDLLADTFFSYAHAGEVRYLTNCKKTQYGKVKLLNSVSLFSLLKAILMGRLPFKKALSDHSITVYRKKLAIIALQFCE</sequence>
<dbReference type="STRING" id="796620.VIBC2010_09902"/>
<dbReference type="AlphaFoldDB" id="E3BK01"/>
<dbReference type="eggNOG" id="COG3675">
    <property type="taxonomic scope" value="Bacteria"/>
</dbReference>
<protein>
    <submittedName>
        <fullName evidence="2">Lipase family protein</fullName>
    </submittedName>
</protein>
<comment type="caution">
    <text evidence="2">The sequence shown here is derived from an EMBL/GenBank/DDBJ whole genome shotgun (WGS) entry which is preliminary data.</text>
</comment>
<keyword evidence="3" id="KW-1185">Reference proteome</keyword>
<dbReference type="RefSeq" id="WP_009601355.1">
    <property type="nucleotide sequence ID" value="NZ_AEIU01000072.1"/>
</dbReference>
<feature type="domain" description="Fungal lipase-type" evidence="1">
    <location>
        <begin position="120"/>
        <end position="243"/>
    </location>
</feature>
<evidence type="ECO:0000313" key="3">
    <source>
        <dbReference type="Proteomes" id="UP000002943"/>
    </source>
</evidence>
<dbReference type="PANTHER" id="PTHR45856">
    <property type="entry name" value="ALPHA/BETA-HYDROLASES SUPERFAMILY PROTEIN"/>
    <property type="match status" value="1"/>
</dbReference>
<dbReference type="InterPro" id="IPR051218">
    <property type="entry name" value="Sec_MonoDiacylglyc_Lipase"/>
</dbReference>
<dbReference type="PANTHER" id="PTHR45856:SF24">
    <property type="entry name" value="FUNGAL LIPASE-LIKE DOMAIN-CONTAINING PROTEIN"/>
    <property type="match status" value="1"/>
</dbReference>
<dbReference type="GO" id="GO:0006629">
    <property type="term" value="P:lipid metabolic process"/>
    <property type="evidence" value="ECO:0007669"/>
    <property type="project" value="InterPro"/>
</dbReference>
<dbReference type="CDD" id="cd00519">
    <property type="entry name" value="Lipase_3"/>
    <property type="match status" value="1"/>
</dbReference>
<dbReference type="Pfam" id="PF01764">
    <property type="entry name" value="Lipase_3"/>
    <property type="match status" value="1"/>
</dbReference>
<accession>E3BK01</accession>
<dbReference type="InterPro" id="IPR029058">
    <property type="entry name" value="AB_hydrolase_fold"/>
</dbReference>
<dbReference type="InterPro" id="IPR002921">
    <property type="entry name" value="Fungal_lipase-type"/>
</dbReference>
<dbReference type="OrthoDB" id="5522031at2"/>
<evidence type="ECO:0000259" key="1">
    <source>
        <dbReference type="Pfam" id="PF01764"/>
    </source>
</evidence>
<reference evidence="2 3" key="1">
    <citation type="journal article" date="2012" name="Int. J. Syst. Evol. Microbiol.">
        <title>Vibrio caribbeanicus sp. nov., isolated from the marine sponge Scleritoderma cyanea.</title>
        <authorList>
            <person name="Hoffmann M."/>
            <person name="Monday S.R."/>
            <person name="Allard M.W."/>
            <person name="Strain E.A."/>
            <person name="Whittaker P."/>
            <person name="Naum M."/>
            <person name="McCarthy P.J."/>
            <person name="Lopez J.V."/>
            <person name="Fischer M."/>
            <person name="Brown E.W."/>
        </authorList>
    </citation>
    <scope>NUCLEOTIDE SEQUENCE [LARGE SCALE GENOMIC DNA]</scope>
    <source>
        <strain evidence="2 3">ATCC BAA-2122</strain>
    </source>
</reference>
<proteinExistence type="predicted"/>
<dbReference type="SUPFAM" id="SSF53474">
    <property type="entry name" value="alpha/beta-Hydrolases"/>
    <property type="match status" value="1"/>
</dbReference>